<feature type="domain" description="Endonuclease/exonuclease/phosphatase" evidence="2">
    <location>
        <begin position="332"/>
        <end position="467"/>
    </location>
</feature>
<feature type="compositionally biased region" description="Basic and acidic residues" evidence="1">
    <location>
        <begin position="219"/>
        <end position="228"/>
    </location>
</feature>
<dbReference type="EMBL" id="SDMP01000010">
    <property type="protein sequence ID" value="RYR35610.1"/>
    <property type="molecule type" value="Genomic_DNA"/>
</dbReference>
<comment type="caution">
    <text evidence="3">The sequence shown here is derived from an EMBL/GenBank/DDBJ whole genome shotgun (WGS) entry which is preliminary data.</text>
</comment>
<dbReference type="Gene3D" id="3.60.10.10">
    <property type="entry name" value="Endonuclease/exonuclease/phosphatase"/>
    <property type="match status" value="1"/>
</dbReference>
<dbReference type="Pfam" id="PF03372">
    <property type="entry name" value="Exo_endo_phos"/>
    <property type="match status" value="1"/>
</dbReference>
<reference evidence="3 4" key="1">
    <citation type="submission" date="2019-01" db="EMBL/GenBank/DDBJ databases">
        <title>Sequencing of cultivated peanut Arachis hypogaea provides insights into genome evolution and oil improvement.</title>
        <authorList>
            <person name="Chen X."/>
        </authorList>
    </citation>
    <scope>NUCLEOTIDE SEQUENCE [LARGE SCALE GENOMIC DNA]</scope>
    <source>
        <strain evidence="4">cv. Fuhuasheng</strain>
        <tissue evidence="3">Leaves</tissue>
    </source>
</reference>
<evidence type="ECO:0000259" key="2">
    <source>
        <dbReference type="Pfam" id="PF03372"/>
    </source>
</evidence>
<feature type="compositionally biased region" description="Acidic residues" evidence="1">
    <location>
        <begin position="1"/>
        <end position="12"/>
    </location>
</feature>
<dbReference type="SUPFAM" id="SSF56219">
    <property type="entry name" value="DNase I-like"/>
    <property type="match status" value="1"/>
</dbReference>
<organism evidence="3 4">
    <name type="scientific">Arachis hypogaea</name>
    <name type="common">Peanut</name>
    <dbReference type="NCBI Taxonomy" id="3818"/>
    <lineage>
        <taxon>Eukaryota</taxon>
        <taxon>Viridiplantae</taxon>
        <taxon>Streptophyta</taxon>
        <taxon>Embryophyta</taxon>
        <taxon>Tracheophyta</taxon>
        <taxon>Spermatophyta</taxon>
        <taxon>Magnoliopsida</taxon>
        <taxon>eudicotyledons</taxon>
        <taxon>Gunneridae</taxon>
        <taxon>Pentapetalae</taxon>
        <taxon>rosids</taxon>
        <taxon>fabids</taxon>
        <taxon>Fabales</taxon>
        <taxon>Fabaceae</taxon>
        <taxon>Papilionoideae</taxon>
        <taxon>50 kb inversion clade</taxon>
        <taxon>dalbergioids sensu lato</taxon>
        <taxon>Dalbergieae</taxon>
        <taxon>Pterocarpus clade</taxon>
        <taxon>Arachis</taxon>
    </lineage>
</organism>
<dbReference type="STRING" id="3818.A0A445BAB3"/>
<dbReference type="AlphaFoldDB" id="A0A445BAB3"/>
<evidence type="ECO:0000313" key="3">
    <source>
        <dbReference type="EMBL" id="RYR35610.1"/>
    </source>
</evidence>
<dbReference type="Proteomes" id="UP000289738">
    <property type="component" value="Chromosome A10"/>
</dbReference>
<dbReference type="InterPro" id="IPR036691">
    <property type="entry name" value="Endo/exonu/phosph_ase_sf"/>
</dbReference>
<dbReference type="GO" id="GO:0003824">
    <property type="term" value="F:catalytic activity"/>
    <property type="evidence" value="ECO:0007669"/>
    <property type="project" value="InterPro"/>
</dbReference>
<proteinExistence type="predicted"/>
<dbReference type="InterPro" id="IPR005135">
    <property type="entry name" value="Endo/exonuclease/phosphatase"/>
</dbReference>
<feature type="region of interest" description="Disordered" evidence="1">
    <location>
        <begin position="200"/>
        <end position="228"/>
    </location>
</feature>
<accession>A0A445BAB3</accession>
<dbReference type="PANTHER" id="PTHR35218">
    <property type="entry name" value="RNASE H DOMAIN-CONTAINING PROTEIN"/>
    <property type="match status" value="1"/>
</dbReference>
<keyword evidence="4" id="KW-1185">Reference proteome</keyword>
<feature type="compositionally biased region" description="Basic and acidic residues" evidence="1">
    <location>
        <begin position="22"/>
        <end position="36"/>
    </location>
</feature>
<name>A0A445BAB3_ARAHY</name>
<evidence type="ECO:0000256" key="1">
    <source>
        <dbReference type="SAM" id="MobiDB-lite"/>
    </source>
</evidence>
<evidence type="ECO:0000313" key="4">
    <source>
        <dbReference type="Proteomes" id="UP000289738"/>
    </source>
</evidence>
<dbReference type="PANTHER" id="PTHR35218:SF9">
    <property type="entry name" value="ENDONUCLEASE_EXONUCLEASE_PHOSPHATASE DOMAIN-CONTAINING PROTEIN"/>
    <property type="match status" value="1"/>
</dbReference>
<protein>
    <recommendedName>
        <fullName evidence="2">Endonuclease/exonuclease/phosphatase domain-containing protein</fullName>
    </recommendedName>
</protein>
<gene>
    <name evidence="3" type="ORF">Ahy_A10g050745</name>
</gene>
<sequence length="498" mass="57301">MNENNIEEQVMDDMEKGGGAPEQKKETESDSEKFMKPKISYRDMVVENGFGKLNPQEIVEMVSEDYNSEDLVMDSSMDDEAPFDPKPNIEVSLEEYDEWCRPWKLSLIVKQLGKTFNLQALDRWVQRRWMKKGALRDTQNQESNLERKENLTTIITNDLPITPEVRHQNKQVSQNMATNQESINKEQNALITSIMGGGYNNEFSKEEGNKPPDPSESSSKSKKDKNMNELDLQKREVAYQNVEMDAQAINSKPNEAQGVSAKGFPIIIKDLTYRYNLNLCVLLETHVSGSKAEVIIRKLGFDSWCRSEAEGFAGGIWCLWNKKEWNIEPLKVHKQFIHLNIKDNENRNWYCTCVYGSPQPGTRSSLWEELENFAATIQGPWCVGGDFNSIISLEETGGSFNLSQDSRRFQDCIQNCGLKDLGFSGPPFTWQRNRVKRRLDQLLCNLGFNDLFPSAGVKHLPKLKSDHIPILLDFNNLETRRRDKPFRLLAPWLLHEDY</sequence>
<feature type="region of interest" description="Disordered" evidence="1">
    <location>
        <begin position="1"/>
        <end position="36"/>
    </location>
</feature>